<keyword evidence="4 6" id="KW-0067">ATP-binding</keyword>
<reference evidence="8" key="1">
    <citation type="journal article" date="2020" name="mSystems">
        <title>Genome- and Community-Level Interaction Insights into Carbon Utilization and Element Cycling Functions of Hydrothermarchaeota in Hydrothermal Sediment.</title>
        <authorList>
            <person name="Zhou Z."/>
            <person name="Liu Y."/>
            <person name="Xu W."/>
            <person name="Pan J."/>
            <person name="Luo Z.H."/>
            <person name="Li M."/>
        </authorList>
    </citation>
    <scope>NUCLEOTIDE SEQUENCE [LARGE SCALE GENOMIC DNA]</scope>
    <source>
        <strain evidence="8">SpSt-8</strain>
    </source>
</reference>
<feature type="binding site" evidence="4">
    <location>
        <begin position="131"/>
        <end position="132"/>
    </location>
    <ligand>
        <name>ATP</name>
        <dbReference type="ChEBI" id="CHEBI:30616"/>
    </ligand>
</feature>
<evidence type="ECO:0000256" key="5">
    <source>
        <dbReference type="RuleBase" id="RU003330"/>
    </source>
</evidence>
<keyword evidence="4" id="KW-0545">Nucleotide biosynthesis</keyword>
<feature type="binding site" evidence="4">
    <location>
        <begin position="85"/>
        <end position="88"/>
    </location>
    <ligand>
        <name>AMP</name>
        <dbReference type="ChEBI" id="CHEBI:456215"/>
    </ligand>
</feature>
<comment type="subcellular location">
    <subcellularLocation>
        <location evidence="4 6">Cytoplasm</location>
    </subcellularLocation>
</comment>
<comment type="function">
    <text evidence="4">Catalyzes the reversible transfer of the terminal phosphate group between ATP and AMP. Plays an important role in cellular energy homeostasis and in adenine nucleotide metabolism.</text>
</comment>
<feature type="binding site" evidence="4">
    <location>
        <position position="145"/>
    </location>
    <ligand>
        <name>Zn(2+)</name>
        <dbReference type="ChEBI" id="CHEBI:29105"/>
        <note>structural</note>
    </ligand>
</feature>
<feature type="binding site" evidence="4">
    <location>
        <position position="36"/>
    </location>
    <ligand>
        <name>AMP</name>
        <dbReference type="ChEBI" id="CHEBI:456215"/>
    </ligand>
</feature>
<organism evidence="8">
    <name type="scientific">Thermofilum pendens</name>
    <dbReference type="NCBI Taxonomy" id="2269"/>
    <lineage>
        <taxon>Archaea</taxon>
        <taxon>Thermoproteota</taxon>
        <taxon>Thermoprotei</taxon>
        <taxon>Thermofilales</taxon>
        <taxon>Thermofilaceae</taxon>
        <taxon>Thermofilum</taxon>
    </lineage>
</organism>
<comment type="catalytic activity">
    <reaction evidence="4 6">
        <text>AMP + ATP = 2 ADP</text>
        <dbReference type="Rhea" id="RHEA:12973"/>
        <dbReference type="ChEBI" id="CHEBI:30616"/>
        <dbReference type="ChEBI" id="CHEBI:456215"/>
        <dbReference type="ChEBI" id="CHEBI:456216"/>
        <dbReference type="EC" id="2.7.4.3"/>
    </reaction>
</comment>
<dbReference type="GO" id="GO:0005737">
    <property type="term" value="C:cytoplasm"/>
    <property type="evidence" value="ECO:0007669"/>
    <property type="project" value="UniProtKB-SubCell"/>
</dbReference>
<keyword evidence="4" id="KW-0479">Metal-binding</keyword>
<dbReference type="InterPro" id="IPR033690">
    <property type="entry name" value="Adenylat_kinase_CS"/>
</dbReference>
<keyword evidence="4" id="KW-0862">Zinc</keyword>
<feature type="binding site" evidence="4">
    <location>
        <position position="194"/>
    </location>
    <ligand>
        <name>ATP</name>
        <dbReference type="ChEBI" id="CHEBI:30616"/>
    </ligand>
</feature>
<evidence type="ECO:0000256" key="4">
    <source>
        <dbReference type="HAMAP-Rule" id="MF_00235"/>
    </source>
</evidence>
<keyword evidence="3 4" id="KW-0418">Kinase</keyword>
<comment type="similarity">
    <text evidence="4 5">Belongs to the adenylate kinase family.</text>
</comment>
<keyword evidence="2 4" id="KW-0547">Nucleotide-binding</keyword>
<dbReference type="InterPro" id="IPR000850">
    <property type="entry name" value="Adenylat/UMP-CMP_kin"/>
</dbReference>
<feature type="binding site" evidence="4">
    <location>
        <position position="155"/>
    </location>
    <ligand>
        <name>AMP</name>
        <dbReference type="ChEBI" id="CHEBI:456215"/>
    </ligand>
</feature>
<feature type="binding site" evidence="4">
    <location>
        <position position="148"/>
    </location>
    <ligand>
        <name>Zn(2+)</name>
        <dbReference type="ChEBI" id="CHEBI:29105"/>
        <note>structural</note>
    </ligand>
</feature>
<dbReference type="UniPathway" id="UPA00588">
    <property type="reaction ID" value="UER00649"/>
</dbReference>
<dbReference type="PRINTS" id="PR00094">
    <property type="entry name" value="ADENYLTKNASE"/>
</dbReference>
<feature type="domain" description="Adenylate kinase active site lid" evidence="7">
    <location>
        <begin position="122"/>
        <end position="157"/>
    </location>
</feature>
<comment type="caution">
    <text evidence="8">The sequence shown here is derived from an EMBL/GenBank/DDBJ whole genome shotgun (WGS) entry which is preliminary data.</text>
</comment>
<comment type="subunit">
    <text evidence="4 6">Monomer.</text>
</comment>
<evidence type="ECO:0000256" key="2">
    <source>
        <dbReference type="ARBA" id="ARBA00022741"/>
    </source>
</evidence>
<feature type="binding site" evidence="4">
    <location>
        <position position="31"/>
    </location>
    <ligand>
        <name>AMP</name>
        <dbReference type="ChEBI" id="CHEBI:456215"/>
    </ligand>
</feature>
<evidence type="ECO:0000256" key="6">
    <source>
        <dbReference type="RuleBase" id="RU003331"/>
    </source>
</evidence>
<gene>
    <name evidence="4" type="primary">adk</name>
    <name evidence="8" type="ORF">ENV88_04205</name>
</gene>
<feature type="binding site" evidence="4">
    <location>
        <position position="128"/>
    </location>
    <ligand>
        <name>Zn(2+)</name>
        <dbReference type="ChEBI" id="CHEBI:29105"/>
        <note>structural</note>
    </ligand>
</feature>
<feature type="binding site" evidence="4">
    <location>
        <position position="166"/>
    </location>
    <ligand>
        <name>AMP</name>
        <dbReference type="ChEBI" id="CHEBI:456215"/>
    </ligand>
</feature>
<dbReference type="GO" id="GO:0005524">
    <property type="term" value="F:ATP binding"/>
    <property type="evidence" value="ECO:0007669"/>
    <property type="project" value="UniProtKB-UniRule"/>
</dbReference>
<dbReference type="EC" id="2.7.4.3" evidence="4 6"/>
<dbReference type="NCBIfam" id="TIGR01351">
    <property type="entry name" value="adk"/>
    <property type="match status" value="1"/>
</dbReference>
<dbReference type="InterPro" id="IPR027417">
    <property type="entry name" value="P-loop_NTPase"/>
</dbReference>
<accession>A0A7C3SLB5</accession>
<dbReference type="CDD" id="cd01428">
    <property type="entry name" value="ADK"/>
    <property type="match status" value="1"/>
</dbReference>
<feature type="binding site" evidence="4">
    <location>
        <begin position="57"/>
        <end position="59"/>
    </location>
    <ligand>
        <name>AMP</name>
        <dbReference type="ChEBI" id="CHEBI:456215"/>
    </ligand>
</feature>
<dbReference type="EMBL" id="DTIB01000091">
    <property type="protein sequence ID" value="HGB25232.1"/>
    <property type="molecule type" value="Genomic_DNA"/>
</dbReference>
<feature type="region of interest" description="NMP" evidence="4">
    <location>
        <begin position="30"/>
        <end position="59"/>
    </location>
</feature>
<keyword evidence="1 4" id="KW-0808">Transferase</keyword>
<dbReference type="InterPro" id="IPR007862">
    <property type="entry name" value="Adenylate_kinase_lid-dom"/>
</dbReference>
<feature type="binding site" evidence="4">
    <location>
        <position position="92"/>
    </location>
    <ligand>
        <name>AMP</name>
        <dbReference type="ChEBI" id="CHEBI:456215"/>
    </ligand>
</feature>
<dbReference type="PROSITE" id="PS00113">
    <property type="entry name" value="ADENYLATE_KINASE"/>
    <property type="match status" value="1"/>
</dbReference>
<evidence type="ECO:0000313" key="8">
    <source>
        <dbReference type="EMBL" id="HGB25232.1"/>
    </source>
</evidence>
<dbReference type="PANTHER" id="PTHR23359">
    <property type="entry name" value="NUCLEOTIDE KINASE"/>
    <property type="match status" value="1"/>
</dbReference>
<comment type="domain">
    <text evidence="4">Consists of three domains, a large central CORE domain and two small peripheral domains, NMPbind and LID, which undergo movements during catalysis. The LID domain closes over the site of phosphoryl transfer upon ATP binding. Assembling and dissambling the active center during each catalytic cycle provides an effective means to prevent ATP hydrolysis. Some bacteria have evolved a zinc-coordinating structure that stabilizes the LID domain.</text>
</comment>
<name>A0A7C3SLB5_THEPE</name>
<comment type="pathway">
    <text evidence="4">Purine metabolism; AMP biosynthesis via salvage pathway; AMP from ADP: step 1/1.</text>
</comment>
<dbReference type="GO" id="GO:0004017">
    <property type="term" value="F:AMP kinase activity"/>
    <property type="evidence" value="ECO:0007669"/>
    <property type="project" value="UniProtKB-UniRule"/>
</dbReference>
<dbReference type="Pfam" id="PF00406">
    <property type="entry name" value="ADK"/>
    <property type="match status" value="1"/>
</dbReference>
<sequence length="226" mass="24971">MRIVIMGPPGVGKGTYAQAVASRFRVPHISTGELLRREIAASTELGLKAKVFVEKGVLVPDEIVNEVLCKYLSSEECKLGYVLDGYPRTLTQAAFLETVAPVDVAILLEAPLEVIVERISGRLYCPSCGRVYHARWRPPTVEGVCDACGTPLTRRRDDEPSVVATRFKQFYETSGGVVEFYRRLGKLFVFDASVDSSVGVPLLLEKLERLLSAKLRAEKVQQEQVA</sequence>
<proteinExistence type="inferred from homology"/>
<dbReference type="InterPro" id="IPR006259">
    <property type="entry name" value="Adenyl_kin_sub"/>
</dbReference>
<evidence type="ECO:0000256" key="1">
    <source>
        <dbReference type="ARBA" id="ARBA00022679"/>
    </source>
</evidence>
<feature type="binding site" evidence="4">
    <location>
        <position position="125"/>
    </location>
    <ligand>
        <name>Zn(2+)</name>
        <dbReference type="ChEBI" id="CHEBI:29105"/>
        <note>structural</note>
    </ligand>
</feature>
<feature type="binding site" evidence="4">
    <location>
        <position position="122"/>
    </location>
    <ligand>
        <name>ATP</name>
        <dbReference type="ChEBI" id="CHEBI:30616"/>
    </ligand>
</feature>
<dbReference type="FunFam" id="3.40.50.300:FF:000106">
    <property type="entry name" value="Adenylate kinase mitochondrial"/>
    <property type="match status" value="1"/>
</dbReference>
<dbReference type="GO" id="GO:0044209">
    <property type="term" value="P:AMP salvage"/>
    <property type="evidence" value="ECO:0007669"/>
    <property type="project" value="UniProtKB-UniRule"/>
</dbReference>
<dbReference type="HAMAP" id="MF_00235">
    <property type="entry name" value="Adenylate_kinase_Adk"/>
    <property type="match status" value="1"/>
</dbReference>
<evidence type="ECO:0000256" key="3">
    <source>
        <dbReference type="ARBA" id="ARBA00022777"/>
    </source>
</evidence>
<keyword evidence="4" id="KW-0963">Cytoplasm</keyword>
<protein>
    <recommendedName>
        <fullName evidence="4 6">Adenylate kinase</fullName>
        <shortName evidence="4">AK</shortName>
        <ecNumber evidence="4 6">2.7.4.3</ecNumber>
    </recommendedName>
    <alternativeName>
        <fullName evidence="4">ATP-AMP transphosphorylase</fullName>
    </alternativeName>
    <alternativeName>
        <fullName evidence="4">ATP:AMP phosphotransferase</fullName>
    </alternativeName>
    <alternativeName>
        <fullName evidence="4">Adenylate monophosphate kinase</fullName>
    </alternativeName>
</protein>
<feature type="region of interest" description="LID" evidence="4">
    <location>
        <begin position="121"/>
        <end position="158"/>
    </location>
</feature>
<dbReference type="SUPFAM" id="SSF52540">
    <property type="entry name" value="P-loop containing nucleoside triphosphate hydrolases"/>
    <property type="match status" value="1"/>
</dbReference>
<dbReference type="AlphaFoldDB" id="A0A7C3SLB5"/>
<evidence type="ECO:0000259" key="7">
    <source>
        <dbReference type="Pfam" id="PF05191"/>
    </source>
</evidence>
<dbReference type="GO" id="GO:0008270">
    <property type="term" value="F:zinc ion binding"/>
    <property type="evidence" value="ECO:0007669"/>
    <property type="project" value="UniProtKB-UniRule"/>
</dbReference>
<dbReference type="Gene3D" id="3.40.50.300">
    <property type="entry name" value="P-loop containing nucleotide triphosphate hydrolases"/>
    <property type="match status" value="1"/>
</dbReference>
<feature type="binding site" evidence="4">
    <location>
        <begin position="10"/>
        <end position="15"/>
    </location>
    <ligand>
        <name>ATP</name>
        <dbReference type="ChEBI" id="CHEBI:30616"/>
    </ligand>
</feature>
<dbReference type="Pfam" id="PF05191">
    <property type="entry name" value="ADK_lid"/>
    <property type="match status" value="1"/>
</dbReference>